<reference evidence="4 5" key="1">
    <citation type="submission" date="2024-09" db="EMBL/GenBank/DDBJ databases">
        <authorList>
            <person name="Lee S.D."/>
        </authorList>
    </citation>
    <scope>NUCLEOTIDE SEQUENCE [LARGE SCALE GENOMIC DNA]</scope>
    <source>
        <strain evidence="4 5">N1-5</strain>
    </source>
</reference>
<organism evidence="4 5">
    <name type="scientific">Streptacidiphilus cavernicola</name>
    <dbReference type="NCBI Taxonomy" id="3342716"/>
    <lineage>
        <taxon>Bacteria</taxon>
        <taxon>Bacillati</taxon>
        <taxon>Actinomycetota</taxon>
        <taxon>Actinomycetes</taxon>
        <taxon>Kitasatosporales</taxon>
        <taxon>Streptomycetaceae</taxon>
        <taxon>Streptacidiphilus</taxon>
    </lineage>
</organism>
<dbReference type="PANTHER" id="PTHR18964:SF149">
    <property type="entry name" value="BIFUNCTIONAL UDP-N-ACETYLGLUCOSAMINE 2-EPIMERASE_N-ACETYLMANNOSAMINE KINASE"/>
    <property type="match status" value="1"/>
</dbReference>
<dbReference type="EMBL" id="JBHEZZ010000007">
    <property type="protein sequence ID" value="MFC1402664.1"/>
    <property type="molecule type" value="Genomic_DNA"/>
</dbReference>
<keyword evidence="5" id="KW-1185">Reference proteome</keyword>
<gene>
    <name evidence="4" type="ORF">ACEZDJ_15355</name>
</gene>
<evidence type="ECO:0000313" key="4">
    <source>
        <dbReference type="EMBL" id="MFC1402664.1"/>
    </source>
</evidence>
<evidence type="ECO:0000259" key="3">
    <source>
        <dbReference type="Pfam" id="PF09339"/>
    </source>
</evidence>
<dbReference type="SUPFAM" id="SSF53067">
    <property type="entry name" value="Actin-like ATPase domain"/>
    <property type="match status" value="1"/>
</dbReference>
<dbReference type="RefSeq" id="WP_051725197.1">
    <property type="nucleotide sequence ID" value="NZ_JBHEZZ010000007.1"/>
</dbReference>
<dbReference type="InterPro" id="IPR036390">
    <property type="entry name" value="WH_DNA-bd_sf"/>
</dbReference>
<dbReference type="InterPro" id="IPR036388">
    <property type="entry name" value="WH-like_DNA-bd_sf"/>
</dbReference>
<sequence length="415" mass="43278">MTARPATGEPAPRTATAAQPRDVGRRNVASIMRTVLAHGPQPRTRIAELTGLSAGTVTRLTARLTSAGMLDELPGVLGPAESGRPRVPLDLPTARNAVVGVHIGLLRTTVGLVDPRGSVLGQAVHQHHSHEPAQLVAQAALGVEQLIGELGGGRRVLGVGVGVGGWVDTDHGTVVEHQPLGWRDVPLGTLLTAALDLPLRLEGTVRAMALAESWYGAATRVDSAIELFIGNVVGSALVLDRQIHRGPRSAAGTLTHLPVAGARGVRCDCGRTDCLQAVATDSAVLGLARAAGAATEGEEIEDLVRRAGEGDHAVATLLRRRARYVGRAAATLLDLVNPELVVLAGGPLLTPEFLPDARRELARHSQLGEQAPQRLVHSGLGPHSLVLATAAPFLDAYFSDPLSFERGAEHLVIGA</sequence>
<name>A0ABV6UMJ4_9ACTN</name>
<evidence type="ECO:0000256" key="1">
    <source>
        <dbReference type="ARBA" id="ARBA00006479"/>
    </source>
</evidence>
<evidence type="ECO:0000256" key="2">
    <source>
        <dbReference type="SAM" id="MobiDB-lite"/>
    </source>
</evidence>
<evidence type="ECO:0000313" key="5">
    <source>
        <dbReference type="Proteomes" id="UP001592528"/>
    </source>
</evidence>
<dbReference type="InterPro" id="IPR000600">
    <property type="entry name" value="ROK"/>
</dbReference>
<dbReference type="PANTHER" id="PTHR18964">
    <property type="entry name" value="ROK (REPRESSOR, ORF, KINASE) FAMILY"/>
    <property type="match status" value="1"/>
</dbReference>
<dbReference type="Gene3D" id="1.10.10.10">
    <property type="entry name" value="Winged helix-like DNA-binding domain superfamily/Winged helix DNA-binding domain"/>
    <property type="match status" value="1"/>
</dbReference>
<dbReference type="Pfam" id="PF00480">
    <property type="entry name" value="ROK"/>
    <property type="match status" value="1"/>
</dbReference>
<feature type="compositionally biased region" description="Low complexity" evidence="2">
    <location>
        <begin position="10"/>
        <end position="21"/>
    </location>
</feature>
<dbReference type="SUPFAM" id="SSF46785">
    <property type="entry name" value="Winged helix' DNA-binding domain"/>
    <property type="match status" value="1"/>
</dbReference>
<comment type="caution">
    <text evidence="4">The sequence shown here is derived from an EMBL/GenBank/DDBJ whole genome shotgun (WGS) entry which is preliminary data.</text>
</comment>
<comment type="similarity">
    <text evidence="1">Belongs to the ROK (NagC/XylR) family.</text>
</comment>
<proteinExistence type="inferred from homology"/>
<dbReference type="Pfam" id="PF09339">
    <property type="entry name" value="HTH_IclR"/>
    <property type="match status" value="1"/>
</dbReference>
<protein>
    <submittedName>
        <fullName evidence="4">ROK family protein</fullName>
    </submittedName>
</protein>
<dbReference type="Gene3D" id="3.30.420.40">
    <property type="match status" value="2"/>
</dbReference>
<dbReference type="Proteomes" id="UP001592528">
    <property type="component" value="Unassembled WGS sequence"/>
</dbReference>
<dbReference type="InterPro" id="IPR005471">
    <property type="entry name" value="Tscrpt_reg_IclR_N"/>
</dbReference>
<feature type="domain" description="HTH iclR-type" evidence="3">
    <location>
        <begin position="36"/>
        <end position="71"/>
    </location>
</feature>
<accession>A0ABV6UMJ4</accession>
<dbReference type="InterPro" id="IPR043129">
    <property type="entry name" value="ATPase_NBD"/>
</dbReference>
<feature type="region of interest" description="Disordered" evidence="2">
    <location>
        <begin position="1"/>
        <end position="22"/>
    </location>
</feature>